<dbReference type="Gene3D" id="2.40.30.170">
    <property type="match status" value="1"/>
</dbReference>
<dbReference type="Gene3D" id="1.10.287.470">
    <property type="entry name" value="Helix hairpin bin"/>
    <property type="match status" value="1"/>
</dbReference>
<feature type="chain" id="PRO_5020228639" evidence="3">
    <location>
        <begin position="22"/>
        <end position="354"/>
    </location>
</feature>
<proteinExistence type="inferred from homology"/>
<evidence type="ECO:0000256" key="1">
    <source>
        <dbReference type="ARBA" id="ARBA00009477"/>
    </source>
</evidence>
<reference evidence="5 6" key="1">
    <citation type="submission" date="2019-03" db="EMBL/GenBank/DDBJ databases">
        <authorList>
            <person name="Nijsse B."/>
        </authorList>
    </citation>
    <scope>NUCLEOTIDE SEQUENCE [LARGE SCALE GENOMIC DNA]</scope>
    <source>
        <strain evidence="5">Desulfoluna butyratoxydans MSL71</strain>
    </source>
</reference>
<dbReference type="GO" id="GO:1990281">
    <property type="term" value="C:efflux pump complex"/>
    <property type="evidence" value="ECO:0007669"/>
    <property type="project" value="TreeGrafter"/>
</dbReference>
<keyword evidence="6" id="KW-1185">Reference proteome</keyword>
<protein>
    <submittedName>
        <fullName evidence="5">Rnd efflux pump membrane fusion protein</fullName>
    </submittedName>
</protein>
<accession>A0A4U8YRY0</accession>
<evidence type="ECO:0000313" key="5">
    <source>
        <dbReference type="EMBL" id="VFQ47096.1"/>
    </source>
</evidence>
<evidence type="ECO:0000259" key="4">
    <source>
        <dbReference type="Pfam" id="PF25917"/>
    </source>
</evidence>
<dbReference type="Proteomes" id="UP000507962">
    <property type="component" value="Unassembled WGS sequence"/>
</dbReference>
<evidence type="ECO:0000256" key="3">
    <source>
        <dbReference type="SAM" id="SignalP"/>
    </source>
</evidence>
<dbReference type="PANTHER" id="PTHR30469:SF15">
    <property type="entry name" value="HLYD FAMILY OF SECRETION PROTEINS"/>
    <property type="match status" value="1"/>
</dbReference>
<dbReference type="NCBIfam" id="TIGR01730">
    <property type="entry name" value="RND_mfp"/>
    <property type="match status" value="1"/>
</dbReference>
<name>A0A4U8YRY0_9BACT</name>
<dbReference type="InterPro" id="IPR058625">
    <property type="entry name" value="MdtA-like_BSH"/>
</dbReference>
<organism evidence="5 6">
    <name type="scientific">Desulfoluna butyratoxydans</name>
    <dbReference type="NCBI Taxonomy" id="231438"/>
    <lineage>
        <taxon>Bacteria</taxon>
        <taxon>Pseudomonadati</taxon>
        <taxon>Thermodesulfobacteriota</taxon>
        <taxon>Desulfobacteria</taxon>
        <taxon>Desulfobacterales</taxon>
        <taxon>Desulfolunaceae</taxon>
        <taxon>Desulfoluna</taxon>
    </lineage>
</organism>
<dbReference type="EMBL" id="CAADHO010000013">
    <property type="protein sequence ID" value="VFQ47096.1"/>
    <property type="molecule type" value="Genomic_DNA"/>
</dbReference>
<dbReference type="AlphaFoldDB" id="A0A4U8YRY0"/>
<comment type="similarity">
    <text evidence="1">Belongs to the membrane fusion protein (MFP) (TC 8.A.1) family.</text>
</comment>
<sequence>MKAMKWITVITLLALPVLSYAEGPAQPPALVVTSQIHQKTIAKTLDVVGTLQFDRVSALSPEVSGQVEAVLVKEGDQVTKGAPLFRLNLDFVNNEIGTVRKKIAQVEIRLAQAKKDLTRYETLFKQQAASEQEYDKMRLSMEDLAMQKATLQENLALALLKKEKSVIRAPFAGVVLEKNADEGNWVVPGNPVCLLGSMDDLYVKVPMPEDLLVFARTGEELDVTITALGLTTRGRITGYIPVADTATKNIFVKVMLPRLETAVLNMSATVAMPASDKQEMTLVPRDALVTFNGQTLVYTINEGAAAPLPVTVLAYVEGAAGIAEGPVGPGMDVIIDGNDRLQPGQPVTVIEARK</sequence>
<dbReference type="PANTHER" id="PTHR30469">
    <property type="entry name" value="MULTIDRUG RESISTANCE PROTEIN MDTA"/>
    <property type="match status" value="1"/>
</dbReference>
<dbReference type="Gene3D" id="2.40.50.100">
    <property type="match status" value="1"/>
</dbReference>
<gene>
    <name evidence="5" type="ORF">MSL71_47820</name>
</gene>
<dbReference type="InterPro" id="IPR006143">
    <property type="entry name" value="RND_pump_MFP"/>
</dbReference>
<keyword evidence="2" id="KW-0175">Coiled coil</keyword>
<dbReference type="SUPFAM" id="SSF111369">
    <property type="entry name" value="HlyD-like secretion proteins"/>
    <property type="match status" value="1"/>
</dbReference>
<keyword evidence="3" id="KW-0732">Signal</keyword>
<dbReference type="Gene3D" id="2.40.420.20">
    <property type="match status" value="1"/>
</dbReference>
<evidence type="ECO:0000313" key="6">
    <source>
        <dbReference type="Proteomes" id="UP000507962"/>
    </source>
</evidence>
<dbReference type="Pfam" id="PF25917">
    <property type="entry name" value="BSH_RND"/>
    <property type="match status" value="1"/>
</dbReference>
<feature type="coiled-coil region" evidence="2">
    <location>
        <begin position="96"/>
        <end position="161"/>
    </location>
</feature>
<feature type="signal peptide" evidence="3">
    <location>
        <begin position="1"/>
        <end position="21"/>
    </location>
</feature>
<dbReference type="GO" id="GO:0015562">
    <property type="term" value="F:efflux transmembrane transporter activity"/>
    <property type="evidence" value="ECO:0007669"/>
    <property type="project" value="TreeGrafter"/>
</dbReference>
<evidence type="ECO:0000256" key="2">
    <source>
        <dbReference type="SAM" id="Coils"/>
    </source>
</evidence>
<feature type="domain" description="Multidrug resistance protein MdtA-like barrel-sandwich hybrid" evidence="4">
    <location>
        <begin position="58"/>
        <end position="191"/>
    </location>
</feature>